<organism evidence="1 2">
    <name type="scientific">Rippkaea orientalis (strain PCC 8801 / RF-1)</name>
    <name type="common">Cyanothece sp. (strain PCC 8801)</name>
    <dbReference type="NCBI Taxonomy" id="41431"/>
    <lineage>
        <taxon>Bacteria</taxon>
        <taxon>Bacillati</taxon>
        <taxon>Cyanobacteriota</taxon>
        <taxon>Cyanophyceae</taxon>
        <taxon>Oscillatoriophycideae</taxon>
        <taxon>Chroococcales</taxon>
        <taxon>Aphanothecaceae</taxon>
        <taxon>Rippkaea</taxon>
        <taxon>Rippkaea orientalis</taxon>
    </lineage>
</organism>
<dbReference type="KEGG" id="cyp:PCC8801_4087"/>
<protein>
    <submittedName>
        <fullName evidence="1">Uncharacterized protein</fullName>
    </submittedName>
</protein>
<gene>
    <name evidence="1" type="ordered locus">PCC8801_4087</name>
</gene>
<evidence type="ECO:0000313" key="1">
    <source>
        <dbReference type="EMBL" id="ACK68023.1"/>
    </source>
</evidence>
<accession>B7K5X0</accession>
<name>B7K5X0_RIPO1</name>
<dbReference type="EMBL" id="CP001287">
    <property type="protein sequence ID" value="ACK68023.1"/>
    <property type="molecule type" value="Genomic_DNA"/>
</dbReference>
<evidence type="ECO:0000313" key="2">
    <source>
        <dbReference type="Proteomes" id="UP000008204"/>
    </source>
</evidence>
<dbReference type="Proteomes" id="UP000008204">
    <property type="component" value="Chromosome"/>
</dbReference>
<sequence>MPILYYYITEKFIFILQKETRIVALINENYFY</sequence>
<keyword evidence="2" id="KW-1185">Reference proteome</keyword>
<dbReference type="HOGENOM" id="CLU_3389022_0_0_3"/>
<dbReference type="AlphaFoldDB" id="B7K5X0"/>
<proteinExistence type="predicted"/>
<reference evidence="2" key="1">
    <citation type="journal article" date="2011" name="MBio">
        <title>Novel metabolic attributes of the genus Cyanothece, comprising a group of unicellular nitrogen-fixing Cyanobacteria.</title>
        <authorList>
            <person name="Bandyopadhyay A."/>
            <person name="Elvitigala T."/>
            <person name="Welsh E."/>
            <person name="Stockel J."/>
            <person name="Liberton M."/>
            <person name="Min H."/>
            <person name="Sherman L.A."/>
            <person name="Pakrasi H.B."/>
        </authorList>
    </citation>
    <scope>NUCLEOTIDE SEQUENCE [LARGE SCALE GENOMIC DNA]</scope>
    <source>
        <strain evidence="2">PCC 8801</strain>
    </source>
</reference>